<dbReference type="Proteomes" id="UP000215914">
    <property type="component" value="Chromosome 1"/>
</dbReference>
<gene>
    <name evidence="1" type="ORF">HannXRQ_Chr01g0015701</name>
</gene>
<evidence type="ECO:0000313" key="2">
    <source>
        <dbReference type="Proteomes" id="UP000215914"/>
    </source>
</evidence>
<sequence>MYDSKPPRPSNQTNPYLWRPALMDVKCCSTTTTDKPNSDDYLTTAEDKLCCSIYCCFV</sequence>
<organism evidence="1 2">
    <name type="scientific">Helianthus annuus</name>
    <name type="common">Common sunflower</name>
    <dbReference type="NCBI Taxonomy" id="4232"/>
    <lineage>
        <taxon>Eukaryota</taxon>
        <taxon>Viridiplantae</taxon>
        <taxon>Streptophyta</taxon>
        <taxon>Embryophyta</taxon>
        <taxon>Tracheophyta</taxon>
        <taxon>Spermatophyta</taxon>
        <taxon>Magnoliopsida</taxon>
        <taxon>eudicotyledons</taxon>
        <taxon>Gunneridae</taxon>
        <taxon>Pentapetalae</taxon>
        <taxon>asterids</taxon>
        <taxon>campanulids</taxon>
        <taxon>Asterales</taxon>
        <taxon>Asteraceae</taxon>
        <taxon>Asteroideae</taxon>
        <taxon>Heliantheae alliance</taxon>
        <taxon>Heliantheae</taxon>
        <taxon>Helianthus</taxon>
    </lineage>
</organism>
<accession>A0A251VQ43</accession>
<dbReference type="InParanoid" id="A0A251VQ43"/>
<evidence type="ECO:0000313" key="1">
    <source>
        <dbReference type="EMBL" id="OTG37152.1"/>
    </source>
</evidence>
<proteinExistence type="predicted"/>
<dbReference type="EMBL" id="CM007890">
    <property type="protein sequence ID" value="OTG37152.1"/>
    <property type="molecule type" value="Genomic_DNA"/>
</dbReference>
<name>A0A251VQ43_HELAN</name>
<reference evidence="2" key="1">
    <citation type="journal article" date="2017" name="Nature">
        <title>The sunflower genome provides insights into oil metabolism, flowering and Asterid evolution.</title>
        <authorList>
            <person name="Badouin H."/>
            <person name="Gouzy J."/>
            <person name="Grassa C.J."/>
            <person name="Murat F."/>
            <person name="Staton S.E."/>
            <person name="Cottret L."/>
            <person name="Lelandais-Briere C."/>
            <person name="Owens G.L."/>
            <person name="Carrere S."/>
            <person name="Mayjonade B."/>
            <person name="Legrand L."/>
            <person name="Gill N."/>
            <person name="Kane N.C."/>
            <person name="Bowers J.E."/>
            <person name="Hubner S."/>
            <person name="Bellec A."/>
            <person name="Berard A."/>
            <person name="Berges H."/>
            <person name="Blanchet N."/>
            <person name="Boniface M.C."/>
            <person name="Brunel D."/>
            <person name="Catrice O."/>
            <person name="Chaidir N."/>
            <person name="Claudel C."/>
            <person name="Donnadieu C."/>
            <person name="Faraut T."/>
            <person name="Fievet G."/>
            <person name="Helmstetter N."/>
            <person name="King M."/>
            <person name="Knapp S.J."/>
            <person name="Lai Z."/>
            <person name="Le Paslier M.C."/>
            <person name="Lippi Y."/>
            <person name="Lorenzon L."/>
            <person name="Mandel J.R."/>
            <person name="Marage G."/>
            <person name="Marchand G."/>
            <person name="Marquand E."/>
            <person name="Bret-Mestries E."/>
            <person name="Morien E."/>
            <person name="Nambeesan S."/>
            <person name="Nguyen T."/>
            <person name="Pegot-Espagnet P."/>
            <person name="Pouilly N."/>
            <person name="Raftis F."/>
            <person name="Sallet E."/>
            <person name="Schiex T."/>
            <person name="Thomas J."/>
            <person name="Vandecasteele C."/>
            <person name="Vares D."/>
            <person name="Vear F."/>
            <person name="Vautrin S."/>
            <person name="Crespi M."/>
            <person name="Mangin B."/>
            <person name="Burke J.M."/>
            <person name="Salse J."/>
            <person name="Munos S."/>
            <person name="Vincourt P."/>
            <person name="Rieseberg L.H."/>
            <person name="Langlade N.B."/>
        </authorList>
    </citation>
    <scope>NUCLEOTIDE SEQUENCE [LARGE SCALE GENOMIC DNA]</scope>
    <source>
        <strain evidence="2">cv. SF193</strain>
    </source>
</reference>
<dbReference type="AlphaFoldDB" id="A0A251VQ43"/>
<keyword evidence="2" id="KW-1185">Reference proteome</keyword>
<protein>
    <submittedName>
        <fullName evidence="1">Uncharacterized protein</fullName>
    </submittedName>
</protein>